<dbReference type="Gene3D" id="3.40.50.150">
    <property type="entry name" value="Vaccinia Virus protein VP39"/>
    <property type="match status" value="1"/>
</dbReference>
<evidence type="ECO:0000313" key="2">
    <source>
        <dbReference type="EMBL" id="QBR94011.1"/>
    </source>
</evidence>
<name>A0A4P7GQA2_9ACTN</name>
<protein>
    <submittedName>
        <fullName evidence="2">FkbM family methyltransferase</fullName>
    </submittedName>
</protein>
<dbReference type="InterPro" id="IPR029063">
    <property type="entry name" value="SAM-dependent_MTases_sf"/>
</dbReference>
<dbReference type="Pfam" id="PF05050">
    <property type="entry name" value="Methyltransf_21"/>
    <property type="match status" value="1"/>
</dbReference>
<dbReference type="KEGG" id="noy:EXE57_18270"/>
<dbReference type="GO" id="GO:0008171">
    <property type="term" value="F:O-methyltransferase activity"/>
    <property type="evidence" value="ECO:0007669"/>
    <property type="project" value="TreeGrafter"/>
</dbReference>
<dbReference type="RefSeq" id="WP_135080003.1">
    <property type="nucleotide sequence ID" value="NZ_CP038267.1"/>
</dbReference>
<organism evidence="2 3">
    <name type="scientific">Nocardioides euryhalodurans</name>
    <dbReference type="NCBI Taxonomy" id="2518370"/>
    <lineage>
        <taxon>Bacteria</taxon>
        <taxon>Bacillati</taxon>
        <taxon>Actinomycetota</taxon>
        <taxon>Actinomycetes</taxon>
        <taxon>Propionibacteriales</taxon>
        <taxon>Nocardioidaceae</taxon>
        <taxon>Nocardioides</taxon>
    </lineage>
</organism>
<gene>
    <name evidence="2" type="ORF">EXE57_18270</name>
</gene>
<reference evidence="2 3" key="1">
    <citation type="submission" date="2019-03" db="EMBL/GenBank/DDBJ databases">
        <title>Three New Species of Nocardioides, Nocardioides euryhalodurans sp. nov., Nocardioides seonyuensis sp. nov. and Nocardioides eburneoflavus sp. nov., Iolated from Soil.</title>
        <authorList>
            <person name="Roh S.G."/>
            <person name="Lee C."/>
            <person name="Kim M.-K."/>
            <person name="Kim S.B."/>
        </authorList>
    </citation>
    <scope>NUCLEOTIDE SEQUENCE [LARGE SCALE GENOMIC DNA]</scope>
    <source>
        <strain evidence="2 3">MMS17-SY117</strain>
    </source>
</reference>
<feature type="domain" description="Methyltransferase FkbM" evidence="1">
    <location>
        <begin position="56"/>
        <end position="222"/>
    </location>
</feature>
<dbReference type="InterPro" id="IPR053188">
    <property type="entry name" value="FkbM_Methyltransferase"/>
</dbReference>
<keyword evidence="2" id="KW-0489">Methyltransferase</keyword>
<dbReference type="InterPro" id="IPR006342">
    <property type="entry name" value="FkbM_mtfrase"/>
</dbReference>
<dbReference type="OrthoDB" id="3778321at2"/>
<dbReference type="NCBIfam" id="TIGR01444">
    <property type="entry name" value="fkbM_fam"/>
    <property type="match status" value="1"/>
</dbReference>
<dbReference type="EMBL" id="CP038267">
    <property type="protein sequence ID" value="QBR94011.1"/>
    <property type="molecule type" value="Genomic_DNA"/>
</dbReference>
<accession>A0A4P7GQA2</accession>
<evidence type="ECO:0000313" key="3">
    <source>
        <dbReference type="Proteomes" id="UP000294894"/>
    </source>
</evidence>
<proteinExistence type="predicted"/>
<keyword evidence="3" id="KW-1185">Reference proteome</keyword>
<sequence length="272" mass="30054">MTGPDDDLDRAQYLAWSRTWEALGHLASVRPQRLSQRLVEFFEGLCVQLEPTHTLEIGAHEATFSRWAADHLPTAHVTAFEANPWVHEKFAAELAPTRVDYLNLCVGPVTGEIELILPRRVVGGGRRPLESKLASLHAHTRAGDEQRVMVPSVRLGDHLTTLGDDDRVVAWIDVEGAIGMVLEGSGSVLDRTEALVVEVENQTMWEGQWLDVDVAAHLRGCGLIPVARDVTPRSHQYNVVFVRAGLALDPRTAEDAAHVVRRPPKQQDTAGR</sequence>
<dbReference type="SUPFAM" id="SSF53335">
    <property type="entry name" value="S-adenosyl-L-methionine-dependent methyltransferases"/>
    <property type="match status" value="1"/>
</dbReference>
<dbReference type="PANTHER" id="PTHR36973:SF4">
    <property type="entry name" value="NODULATION PROTEIN"/>
    <property type="match status" value="1"/>
</dbReference>
<evidence type="ECO:0000259" key="1">
    <source>
        <dbReference type="Pfam" id="PF05050"/>
    </source>
</evidence>
<dbReference type="AlphaFoldDB" id="A0A4P7GQA2"/>
<dbReference type="PANTHER" id="PTHR36973">
    <property type="entry name" value="SLL1456 PROTEIN-RELATED"/>
    <property type="match status" value="1"/>
</dbReference>
<keyword evidence="2" id="KW-0808">Transferase</keyword>
<dbReference type="GO" id="GO:0032259">
    <property type="term" value="P:methylation"/>
    <property type="evidence" value="ECO:0007669"/>
    <property type="project" value="UniProtKB-KW"/>
</dbReference>
<dbReference type="Proteomes" id="UP000294894">
    <property type="component" value="Chromosome"/>
</dbReference>